<comment type="subcellular location">
    <subcellularLocation>
        <location evidence="1">Cell membrane</location>
        <topology evidence="1">Multi-pass membrane protein</topology>
    </subcellularLocation>
</comment>
<evidence type="ECO:0000259" key="9">
    <source>
        <dbReference type="PROSITE" id="PS50850"/>
    </source>
</evidence>
<dbReference type="InterPro" id="IPR036259">
    <property type="entry name" value="MFS_trans_sf"/>
</dbReference>
<evidence type="ECO:0000256" key="1">
    <source>
        <dbReference type="ARBA" id="ARBA00004651"/>
    </source>
</evidence>
<dbReference type="InterPro" id="IPR005829">
    <property type="entry name" value="Sugar_transporter_CS"/>
</dbReference>
<feature type="transmembrane region" description="Helical" evidence="8">
    <location>
        <begin position="193"/>
        <end position="215"/>
    </location>
</feature>
<dbReference type="GO" id="GO:0022857">
    <property type="term" value="F:transmembrane transporter activity"/>
    <property type="evidence" value="ECO:0007669"/>
    <property type="project" value="InterPro"/>
</dbReference>
<keyword evidence="3" id="KW-1003">Cell membrane</keyword>
<keyword evidence="6 8" id="KW-0472">Membrane</keyword>
<evidence type="ECO:0000256" key="3">
    <source>
        <dbReference type="ARBA" id="ARBA00022475"/>
    </source>
</evidence>
<dbReference type="Pfam" id="PF07690">
    <property type="entry name" value="MFS_1"/>
    <property type="match status" value="1"/>
</dbReference>
<dbReference type="CDD" id="cd17321">
    <property type="entry name" value="MFS_MMR_MDR_like"/>
    <property type="match status" value="1"/>
</dbReference>
<evidence type="ECO:0000313" key="11">
    <source>
        <dbReference type="Proteomes" id="UP000185596"/>
    </source>
</evidence>
<dbReference type="STRING" id="1912961.BU204_32925"/>
<feature type="domain" description="Major facilitator superfamily (MFS) profile" evidence="9">
    <location>
        <begin position="11"/>
        <end position="461"/>
    </location>
</feature>
<dbReference type="AlphaFoldDB" id="A0A1Q8C5G5"/>
<feature type="transmembrane region" description="Helical" evidence="8">
    <location>
        <begin position="45"/>
        <end position="65"/>
    </location>
</feature>
<feature type="transmembrane region" description="Helical" evidence="8">
    <location>
        <begin position="433"/>
        <end position="457"/>
    </location>
</feature>
<feature type="region of interest" description="Disordered" evidence="7">
    <location>
        <begin position="462"/>
        <end position="492"/>
    </location>
</feature>
<evidence type="ECO:0000256" key="7">
    <source>
        <dbReference type="SAM" id="MobiDB-lite"/>
    </source>
</evidence>
<feature type="transmembrane region" description="Helical" evidence="8">
    <location>
        <begin position="162"/>
        <end position="181"/>
    </location>
</feature>
<dbReference type="PANTHER" id="PTHR42718">
    <property type="entry name" value="MAJOR FACILITATOR SUPERFAMILY MULTIDRUG TRANSPORTER MFSC"/>
    <property type="match status" value="1"/>
</dbReference>
<dbReference type="RefSeq" id="WP_075129714.1">
    <property type="nucleotide sequence ID" value="NZ_MSIE01000085.1"/>
</dbReference>
<evidence type="ECO:0000256" key="5">
    <source>
        <dbReference type="ARBA" id="ARBA00022989"/>
    </source>
</evidence>
<organism evidence="10 11">
    <name type="scientific">Actinophytocola xanthii</name>
    <dbReference type="NCBI Taxonomy" id="1912961"/>
    <lineage>
        <taxon>Bacteria</taxon>
        <taxon>Bacillati</taxon>
        <taxon>Actinomycetota</taxon>
        <taxon>Actinomycetes</taxon>
        <taxon>Pseudonocardiales</taxon>
        <taxon>Pseudonocardiaceae</taxon>
    </lineage>
</organism>
<name>A0A1Q8C5G5_9PSEU</name>
<feature type="transmembrane region" description="Helical" evidence="8">
    <location>
        <begin position="263"/>
        <end position="287"/>
    </location>
</feature>
<dbReference type="OrthoDB" id="7375466at2"/>
<feature type="transmembrane region" description="Helical" evidence="8">
    <location>
        <begin position="136"/>
        <end position="156"/>
    </location>
</feature>
<feature type="transmembrane region" description="Helical" evidence="8">
    <location>
        <begin position="293"/>
        <end position="313"/>
    </location>
</feature>
<evidence type="ECO:0000256" key="2">
    <source>
        <dbReference type="ARBA" id="ARBA00022448"/>
    </source>
</evidence>
<reference evidence="10 11" key="1">
    <citation type="submission" date="2016-12" db="EMBL/GenBank/DDBJ databases">
        <title>The draft genome sequence of Actinophytocola sp. 11-183.</title>
        <authorList>
            <person name="Wang W."/>
            <person name="Yuan L."/>
        </authorList>
    </citation>
    <scope>NUCLEOTIDE SEQUENCE [LARGE SCALE GENOMIC DNA]</scope>
    <source>
        <strain evidence="10 11">11-183</strain>
    </source>
</reference>
<proteinExistence type="predicted"/>
<dbReference type="SUPFAM" id="SSF103473">
    <property type="entry name" value="MFS general substrate transporter"/>
    <property type="match status" value="1"/>
</dbReference>
<keyword evidence="4 8" id="KW-0812">Transmembrane</keyword>
<accession>A0A1Q8C5G5</accession>
<dbReference type="PROSITE" id="PS50850">
    <property type="entry name" value="MFS"/>
    <property type="match status" value="1"/>
</dbReference>
<feature type="transmembrane region" description="Helical" evidence="8">
    <location>
        <begin position="357"/>
        <end position="379"/>
    </location>
</feature>
<feature type="transmembrane region" description="Helical" evidence="8">
    <location>
        <begin position="12"/>
        <end position="33"/>
    </location>
</feature>
<dbReference type="EMBL" id="MSIE01000085">
    <property type="protein sequence ID" value="OLF09579.1"/>
    <property type="molecule type" value="Genomic_DNA"/>
</dbReference>
<dbReference type="PROSITE" id="PS00216">
    <property type="entry name" value="SUGAR_TRANSPORT_1"/>
    <property type="match status" value="1"/>
</dbReference>
<feature type="transmembrane region" description="Helical" evidence="8">
    <location>
        <begin position="77"/>
        <end position="100"/>
    </location>
</feature>
<keyword evidence="2" id="KW-0813">Transport</keyword>
<feature type="transmembrane region" description="Helical" evidence="8">
    <location>
        <begin position="391"/>
        <end position="413"/>
    </location>
</feature>
<dbReference type="Gene3D" id="1.20.1250.20">
    <property type="entry name" value="MFS general substrate transporter like domains"/>
    <property type="match status" value="1"/>
</dbReference>
<dbReference type="Proteomes" id="UP000185596">
    <property type="component" value="Unassembled WGS sequence"/>
</dbReference>
<evidence type="ECO:0000256" key="6">
    <source>
        <dbReference type="ARBA" id="ARBA00023136"/>
    </source>
</evidence>
<keyword evidence="11" id="KW-1185">Reference proteome</keyword>
<protein>
    <recommendedName>
        <fullName evidence="9">Major facilitator superfamily (MFS) profile domain-containing protein</fullName>
    </recommendedName>
</protein>
<dbReference type="InterPro" id="IPR020846">
    <property type="entry name" value="MFS_dom"/>
</dbReference>
<comment type="caution">
    <text evidence="10">The sequence shown here is derived from an EMBL/GenBank/DDBJ whole genome shotgun (WGS) entry which is preliminary data.</text>
</comment>
<evidence type="ECO:0000256" key="8">
    <source>
        <dbReference type="SAM" id="Phobius"/>
    </source>
</evidence>
<dbReference type="GO" id="GO:0005886">
    <property type="term" value="C:plasma membrane"/>
    <property type="evidence" value="ECO:0007669"/>
    <property type="project" value="UniProtKB-SubCell"/>
</dbReference>
<feature type="transmembrane region" description="Helical" evidence="8">
    <location>
        <begin position="106"/>
        <end position="124"/>
    </location>
</feature>
<dbReference type="PRINTS" id="PR01036">
    <property type="entry name" value="TCRTETB"/>
</dbReference>
<dbReference type="Gene3D" id="1.20.1720.10">
    <property type="entry name" value="Multidrug resistance protein D"/>
    <property type="match status" value="1"/>
</dbReference>
<gene>
    <name evidence="10" type="ORF">BU204_32925</name>
</gene>
<keyword evidence="5 8" id="KW-1133">Transmembrane helix</keyword>
<feature type="transmembrane region" description="Helical" evidence="8">
    <location>
        <begin position="325"/>
        <end position="345"/>
    </location>
</feature>
<evidence type="ECO:0000256" key="4">
    <source>
        <dbReference type="ARBA" id="ARBA00022692"/>
    </source>
</evidence>
<sequence length="492" mass="49886">MTGTGSSPWRTFTLLAATQFMVVLDAGIVYVALPSIQRQMDFSPAGLAWVMDAYMLAFGGFMLLGGRAADLLGRRRVFLVGLVVFAAASLACGLSTQAWQLVGARAAQGLGAAIVSPAAMALIIELFEGEDRHKALGVFGGIGGLAGATGVLFGGLLTSVGWQWTFLVNVPVILVVLVRSLRVLPSTGHRAEGGLDLVGALTSTGGLCLALYGILRLGGDGWGTGAAAALAGSAALLLAFLARQLLATAPLIPRTLFRVRAVVLGNLANTAVGGLMFGVFFLVTLYLQSVRGYSPLVAALATVPISLALFAGSQLAIRAFGRIRPVAALAGGLLVQAFALADWALVLAPRGNLLTSFVLPGMVWGAGLGASVVAAFVVCTSGLHGPVQGAASGMVSTTLQVGGAVGLAVFSATAARHTETALADGTGPVEAMAAGHALALWAAAVLAVLAIPVVVWARHTRGGRDDAPAAPPAQPRPAADRPTATHAEGDRP</sequence>
<dbReference type="InterPro" id="IPR011701">
    <property type="entry name" value="MFS"/>
</dbReference>
<feature type="transmembrane region" description="Helical" evidence="8">
    <location>
        <begin position="221"/>
        <end position="242"/>
    </location>
</feature>
<evidence type="ECO:0000313" key="10">
    <source>
        <dbReference type="EMBL" id="OLF09579.1"/>
    </source>
</evidence>
<dbReference type="PANTHER" id="PTHR42718:SF46">
    <property type="entry name" value="BLR6921 PROTEIN"/>
    <property type="match status" value="1"/>
</dbReference>